<evidence type="ECO:0000256" key="1">
    <source>
        <dbReference type="ARBA" id="ARBA00004324"/>
    </source>
</evidence>
<dbReference type="PANTHER" id="PTHR14738">
    <property type="entry name" value="ZINC FINGER CCCH DOMAIN-CONTAINING PROTEIN 14"/>
    <property type="match status" value="1"/>
</dbReference>
<feature type="region of interest" description="Disordered" evidence="11">
    <location>
        <begin position="1"/>
        <end position="250"/>
    </location>
</feature>
<feature type="compositionally biased region" description="Polar residues" evidence="11">
    <location>
        <begin position="299"/>
        <end position="308"/>
    </location>
</feature>
<evidence type="ECO:0000256" key="9">
    <source>
        <dbReference type="ARBA" id="ARBA00023242"/>
    </source>
</evidence>
<dbReference type="AlphaFoldDB" id="A0AAE0ZXZ6"/>
<evidence type="ECO:0000256" key="7">
    <source>
        <dbReference type="ARBA" id="ARBA00022833"/>
    </source>
</evidence>
<dbReference type="GO" id="GO:0008143">
    <property type="term" value="F:poly(A) binding"/>
    <property type="evidence" value="ECO:0007669"/>
    <property type="project" value="InterPro"/>
</dbReference>
<dbReference type="FunFam" id="4.10.1000.40:FF:000006">
    <property type="entry name" value="Zinc finger CCCH domain-containing protein 14"/>
    <property type="match status" value="1"/>
</dbReference>
<dbReference type="GO" id="GO:0008270">
    <property type="term" value="F:zinc ion binding"/>
    <property type="evidence" value="ECO:0007669"/>
    <property type="project" value="UniProtKB-KW"/>
</dbReference>
<evidence type="ECO:0000256" key="5">
    <source>
        <dbReference type="ARBA" id="ARBA00022737"/>
    </source>
</evidence>
<evidence type="ECO:0000256" key="4">
    <source>
        <dbReference type="ARBA" id="ARBA00022723"/>
    </source>
</evidence>
<evidence type="ECO:0000256" key="3">
    <source>
        <dbReference type="ARBA" id="ARBA00015071"/>
    </source>
</evidence>
<dbReference type="EMBL" id="JAWDGP010003081">
    <property type="protein sequence ID" value="KAK3777363.1"/>
    <property type="molecule type" value="Genomic_DNA"/>
</dbReference>
<protein>
    <recommendedName>
        <fullName evidence="3">Zinc finger CCCH domain-containing protein 14</fullName>
    </recommendedName>
</protein>
<dbReference type="GO" id="GO:0016607">
    <property type="term" value="C:nuclear speck"/>
    <property type="evidence" value="ECO:0007669"/>
    <property type="project" value="UniProtKB-SubCell"/>
</dbReference>
<dbReference type="GO" id="GO:0005737">
    <property type="term" value="C:cytoplasm"/>
    <property type="evidence" value="ECO:0007669"/>
    <property type="project" value="TreeGrafter"/>
</dbReference>
<name>A0AAE0ZXZ6_9GAST</name>
<proteinExistence type="inferred from homology"/>
<gene>
    <name evidence="13" type="ORF">RRG08_014109</name>
</gene>
<keyword evidence="6 10" id="KW-0863">Zinc-finger</keyword>
<feature type="compositionally biased region" description="Polar residues" evidence="11">
    <location>
        <begin position="358"/>
        <end position="369"/>
    </location>
</feature>
<keyword evidence="4 10" id="KW-0479">Metal-binding</keyword>
<comment type="similarity">
    <text evidence="2">Belongs to the ZC3H14 family.</text>
</comment>
<keyword evidence="14" id="KW-1185">Reference proteome</keyword>
<keyword evidence="8" id="KW-0694">RNA-binding</keyword>
<organism evidence="13 14">
    <name type="scientific">Elysia crispata</name>
    <name type="common">lettuce slug</name>
    <dbReference type="NCBI Taxonomy" id="231223"/>
    <lineage>
        <taxon>Eukaryota</taxon>
        <taxon>Metazoa</taxon>
        <taxon>Spiralia</taxon>
        <taxon>Lophotrochozoa</taxon>
        <taxon>Mollusca</taxon>
        <taxon>Gastropoda</taxon>
        <taxon>Heterobranchia</taxon>
        <taxon>Euthyneura</taxon>
        <taxon>Panpulmonata</taxon>
        <taxon>Sacoglossa</taxon>
        <taxon>Placobranchoidea</taxon>
        <taxon>Plakobranchidae</taxon>
        <taxon>Elysia</taxon>
    </lineage>
</organism>
<keyword evidence="9" id="KW-0539">Nucleus</keyword>
<dbReference type="PROSITE" id="PS50103">
    <property type="entry name" value="ZF_C3H1"/>
    <property type="match status" value="1"/>
</dbReference>
<feature type="compositionally biased region" description="Basic and acidic residues" evidence="11">
    <location>
        <begin position="77"/>
        <end position="104"/>
    </location>
</feature>
<evidence type="ECO:0000259" key="12">
    <source>
        <dbReference type="PROSITE" id="PS50103"/>
    </source>
</evidence>
<feature type="compositionally biased region" description="Low complexity" evidence="11">
    <location>
        <begin position="57"/>
        <end position="72"/>
    </location>
</feature>
<sequence>MSEAEKSIATKRKVAVTRPINRQSSPPEYSPKRKRSSSHKEAESPPPYIPSRKIGVSARLSSQSSASGATVARQKVLSHDDIRHTLGHEDSRGLTSASKREEILQKSNSASSASSMISSKSHTTSASTHSSSRAQAKSNLEIESGRARSKITDRTTGIFGREVRGLVKNAGGVKNLQITARVGPLRLGPSKENSSKKDDSLQESDQNLRVTVTSGSSKDSLQEKEIGLKTSITKSQARSSEKIRPTLVGDVREDLQKLKQGKSSLAENKGRNTRVISKLAREAVQKQCKAAVMSVTAASANNARTISPDSRVVQCDSKPPSEEGQQSDDSDTNEVKIKYDSDSASDDSDTKVVVQKSPHISESVKNSPCISPRESVKKGVEEVEDLSQMLEGDLDSELLLEEDDKNEFTLDLDDEELSHVVEEVAAEVETEPEKEDSKSGIRFIVTLDGVDEAQFDDRTKKPDTNVASVGASQPILLNSSQSRHQSVSTLPPSTPARPTLAAAQVLPQLTSTPVQTASKIRPPKIQPFSISLRDSDDEHEEKIVTYVQASDISALESVAENINEGDLSALQRARSQERCRYWPACMAGTDCQYHHPTTHCKTFPNCKFGDKCLFIHPNCRFDSKCVRADCPYTHTSKRHPSQLVVTSMPPPRPYPRYLSVPQPVKNATCHFFPNCLNPTCTFVHPKPCMYGLTCKNPTCTFYHPVSVSPPVISSTVPEKGKLKWHAQPTALSKVTNVKPVVARSAAVSSTSL</sequence>
<dbReference type="FunFam" id="4.10.1000.30:FF:000001">
    <property type="entry name" value="Zinc finger CCCH domain-containing protein 14"/>
    <property type="match status" value="1"/>
</dbReference>
<comment type="subcellular location">
    <subcellularLocation>
        <location evidence="1">Nucleus speckle</location>
    </subcellularLocation>
</comment>
<feature type="compositionally biased region" description="Low complexity" evidence="11">
    <location>
        <begin position="107"/>
        <end position="132"/>
    </location>
</feature>
<evidence type="ECO:0000256" key="2">
    <source>
        <dbReference type="ARBA" id="ARBA00008423"/>
    </source>
</evidence>
<dbReference type="Pfam" id="PF14608">
    <property type="entry name" value="zf-CCCH_2"/>
    <property type="match status" value="5"/>
</dbReference>
<feature type="region of interest" description="Disordered" evidence="11">
    <location>
        <begin position="299"/>
        <end position="375"/>
    </location>
</feature>
<evidence type="ECO:0000313" key="14">
    <source>
        <dbReference type="Proteomes" id="UP001283361"/>
    </source>
</evidence>
<feature type="compositionally biased region" description="Polar residues" evidence="11">
    <location>
        <begin position="203"/>
        <end position="219"/>
    </location>
</feature>
<dbReference type="Proteomes" id="UP001283361">
    <property type="component" value="Unassembled WGS sequence"/>
</dbReference>
<dbReference type="Gene3D" id="4.10.1000.30">
    <property type="match status" value="1"/>
</dbReference>
<evidence type="ECO:0000256" key="11">
    <source>
        <dbReference type="SAM" id="MobiDB-lite"/>
    </source>
</evidence>
<evidence type="ECO:0000256" key="10">
    <source>
        <dbReference type="PROSITE-ProRule" id="PRU00723"/>
    </source>
</evidence>
<dbReference type="Gene3D" id="4.10.1000.40">
    <property type="match status" value="1"/>
</dbReference>
<evidence type="ECO:0000256" key="6">
    <source>
        <dbReference type="ARBA" id="ARBA00022771"/>
    </source>
</evidence>
<feature type="compositionally biased region" description="Basic and acidic residues" evidence="11">
    <location>
        <begin position="143"/>
        <end position="153"/>
    </location>
</feature>
<evidence type="ECO:0000256" key="8">
    <source>
        <dbReference type="ARBA" id="ARBA00022884"/>
    </source>
</evidence>
<dbReference type="InterPro" id="IPR000571">
    <property type="entry name" value="Znf_CCCH"/>
</dbReference>
<reference evidence="13" key="1">
    <citation type="journal article" date="2023" name="G3 (Bethesda)">
        <title>A reference genome for the long-term kleptoplast-retaining sea slug Elysia crispata morphotype clarki.</title>
        <authorList>
            <person name="Eastman K.E."/>
            <person name="Pendleton A.L."/>
            <person name="Shaikh M.A."/>
            <person name="Suttiyut T."/>
            <person name="Ogas R."/>
            <person name="Tomko P."/>
            <person name="Gavelis G."/>
            <person name="Widhalm J.R."/>
            <person name="Wisecaver J.H."/>
        </authorList>
    </citation>
    <scope>NUCLEOTIDE SEQUENCE</scope>
    <source>
        <strain evidence="13">ECLA1</strain>
    </source>
</reference>
<feature type="domain" description="C3H1-type" evidence="12">
    <location>
        <begin position="590"/>
        <end position="619"/>
    </location>
</feature>
<feature type="region of interest" description="Disordered" evidence="11">
    <location>
        <begin position="513"/>
        <end position="536"/>
    </location>
</feature>
<keyword evidence="7 10" id="KW-0862">Zinc</keyword>
<dbReference type="PANTHER" id="PTHR14738:SF29">
    <property type="entry name" value="ZINC FINGER CCCH DOMAIN-CONTAINING PROTEIN 14"/>
    <property type="match status" value="1"/>
</dbReference>
<comment type="caution">
    <text evidence="13">The sequence shown here is derived from an EMBL/GenBank/DDBJ whole genome shotgun (WGS) entry which is preliminary data.</text>
</comment>
<keyword evidence="5" id="KW-0677">Repeat</keyword>
<dbReference type="InterPro" id="IPR040366">
    <property type="entry name" value="Nab2/ZC3H14"/>
</dbReference>
<accession>A0AAE0ZXZ6</accession>
<feature type="compositionally biased region" description="Basic and acidic residues" evidence="11">
    <location>
        <begin position="239"/>
        <end position="250"/>
    </location>
</feature>
<feature type="zinc finger region" description="C3H1-type" evidence="10">
    <location>
        <begin position="590"/>
        <end position="619"/>
    </location>
</feature>
<dbReference type="SMART" id="SM00356">
    <property type="entry name" value="ZnF_C3H1"/>
    <property type="match status" value="3"/>
</dbReference>
<evidence type="ECO:0000313" key="13">
    <source>
        <dbReference type="EMBL" id="KAK3777363.1"/>
    </source>
</evidence>
<dbReference type="GO" id="GO:0043488">
    <property type="term" value="P:regulation of mRNA stability"/>
    <property type="evidence" value="ECO:0007669"/>
    <property type="project" value="InterPro"/>
</dbReference>